<dbReference type="RefSeq" id="WP_230822534.1">
    <property type="nucleotide sequence ID" value="NZ_JAJNCU010000008.1"/>
</dbReference>
<comment type="similarity">
    <text evidence="1">Belongs to the bacterial sugar transferase family.</text>
</comment>
<dbReference type="Pfam" id="PF02397">
    <property type="entry name" value="Bac_transf"/>
    <property type="match status" value="1"/>
</dbReference>
<evidence type="ECO:0000313" key="3">
    <source>
        <dbReference type="EMBL" id="MET3112039.1"/>
    </source>
</evidence>
<evidence type="ECO:0000259" key="2">
    <source>
        <dbReference type="Pfam" id="PF02397"/>
    </source>
</evidence>
<evidence type="ECO:0000313" key="4">
    <source>
        <dbReference type="Proteomes" id="UP001549019"/>
    </source>
</evidence>
<name>A0ABV2EC85_9STAP</name>
<feature type="domain" description="Bacterial sugar transferase" evidence="2">
    <location>
        <begin position="25"/>
        <end position="223"/>
    </location>
</feature>
<evidence type="ECO:0000256" key="1">
    <source>
        <dbReference type="ARBA" id="ARBA00006464"/>
    </source>
</evidence>
<protein>
    <submittedName>
        <fullName evidence="3">Lipopolysaccharide/colanic/teichoic acid biosynthesis glycosyltransferase</fullName>
    </submittedName>
</protein>
<proteinExistence type="inferred from homology"/>
<accession>A0ABV2EC85</accession>
<gene>
    <name evidence="3" type="ORF">ABHD89_002465</name>
</gene>
<dbReference type="EMBL" id="JBDZDV010000008">
    <property type="protein sequence ID" value="MET3112039.1"/>
    <property type="molecule type" value="Genomic_DNA"/>
</dbReference>
<organism evidence="3 4">
    <name type="scientific">Salinicoccus halitifaciens</name>
    <dbReference type="NCBI Taxonomy" id="1073415"/>
    <lineage>
        <taxon>Bacteria</taxon>
        <taxon>Bacillati</taxon>
        <taxon>Bacillota</taxon>
        <taxon>Bacilli</taxon>
        <taxon>Bacillales</taxon>
        <taxon>Staphylococcaceae</taxon>
        <taxon>Salinicoccus</taxon>
    </lineage>
</organism>
<keyword evidence="4" id="KW-1185">Reference proteome</keyword>
<dbReference type="PANTHER" id="PTHR30576:SF0">
    <property type="entry name" value="UNDECAPRENYL-PHOSPHATE N-ACETYLGALACTOSAMINYL 1-PHOSPHATE TRANSFERASE-RELATED"/>
    <property type="match status" value="1"/>
</dbReference>
<sequence length="229" mass="26351">MTQILGMRKKKKSKTFKNLLNKVSKRALDVSLGTVALIAVSPVLVYASYKIKKEDNGPVFFKQKRSGLNNEPFEMYKFRSMKVDNKVIGTHANNDENPYDNWKGRVPDDFVFKTASGNNPNITNIGEVIRKYSIDELPQILNVLKGDMSIVGPRPEIIQITRHYDQEQQRRLEVKPGITGWAQVNGRSDMNHGKKIEYDLWYIDNNNFWLDLKIIWMTFIQVITGKGSV</sequence>
<dbReference type="Proteomes" id="UP001549019">
    <property type="component" value="Unassembled WGS sequence"/>
</dbReference>
<dbReference type="InterPro" id="IPR003362">
    <property type="entry name" value="Bact_transf"/>
</dbReference>
<reference evidence="3 4" key="1">
    <citation type="submission" date="2024-05" db="EMBL/GenBank/DDBJ databases">
        <title>Genomic Encyclopedia of Type Strains, Phase IV (KMG-IV): sequencing the most valuable type-strain genomes for metagenomic binning, comparative biology and taxonomic classification.</title>
        <authorList>
            <person name="Goeker M."/>
        </authorList>
    </citation>
    <scope>NUCLEOTIDE SEQUENCE [LARGE SCALE GENOMIC DNA]</scope>
    <source>
        <strain evidence="3 4">DSM 25286</strain>
    </source>
</reference>
<comment type="caution">
    <text evidence="3">The sequence shown here is derived from an EMBL/GenBank/DDBJ whole genome shotgun (WGS) entry which is preliminary data.</text>
</comment>
<dbReference type="PANTHER" id="PTHR30576">
    <property type="entry name" value="COLANIC BIOSYNTHESIS UDP-GLUCOSE LIPID CARRIER TRANSFERASE"/>
    <property type="match status" value="1"/>
</dbReference>